<accession>A0A4V1P1U9</accession>
<evidence type="ECO:0000256" key="1">
    <source>
        <dbReference type="SAM" id="Phobius"/>
    </source>
</evidence>
<reference evidence="3 4" key="1">
    <citation type="submission" date="2017-03" db="EMBL/GenBank/DDBJ databases">
        <authorList>
            <person name="Safronova V.I."/>
            <person name="Sazanova A.L."/>
            <person name="Chirak E.R."/>
        </authorList>
    </citation>
    <scope>NUCLEOTIDE SEQUENCE [LARGE SCALE GENOMIC DNA]</scope>
    <source>
        <strain evidence="3 4">Tri-43</strain>
    </source>
</reference>
<comment type="caution">
    <text evidence="3">The sequence shown here is derived from an EMBL/GenBank/DDBJ whole genome shotgun (WGS) entry which is preliminary data.</text>
</comment>
<evidence type="ECO:0000259" key="2">
    <source>
        <dbReference type="Pfam" id="PF13400"/>
    </source>
</evidence>
<dbReference type="Pfam" id="PF13400">
    <property type="entry name" value="Tad"/>
    <property type="match status" value="1"/>
</dbReference>
<dbReference type="EMBL" id="MZMU01000010">
    <property type="protein sequence ID" value="RXT25280.1"/>
    <property type="molecule type" value="Genomic_DNA"/>
</dbReference>
<dbReference type="AlphaFoldDB" id="A0A4V1P1U9"/>
<feature type="domain" description="Putative Flp pilus-assembly TadG-like N-terminal" evidence="2">
    <location>
        <begin position="20"/>
        <end position="57"/>
    </location>
</feature>
<gene>
    <name evidence="3" type="ORF">B5P46_14385</name>
</gene>
<feature type="transmembrane region" description="Helical" evidence="1">
    <location>
        <begin position="16"/>
        <end position="36"/>
    </location>
</feature>
<evidence type="ECO:0000313" key="4">
    <source>
        <dbReference type="Proteomes" id="UP000290767"/>
    </source>
</evidence>
<name>A0A4V1P1U9_RHILE</name>
<keyword evidence="1" id="KW-1133">Transmembrane helix</keyword>
<evidence type="ECO:0000313" key="3">
    <source>
        <dbReference type="EMBL" id="RXT25280.1"/>
    </source>
</evidence>
<proteinExistence type="predicted"/>
<dbReference type="RefSeq" id="WP_129419259.1">
    <property type="nucleotide sequence ID" value="NZ_MZMU01000010.1"/>
</dbReference>
<keyword evidence="1" id="KW-0812">Transmembrane</keyword>
<sequence>MTPTLIKRLHRDERGFLSPIILYMTIALALMIVWILNTGQMIYDKQRTQDTADAAALVHADWEARYLNIMAMNNVASSQATVILATSVAYEVTMIDLGFRSTWIVGQLTRYMGTGHGPLHWRLPTGAPYCASWPVEVPIPLIGQILQAACTAFQVVRMKGALEAGIYIYNAHEKYDPPGLISKSNDIIKAMNALNDYLVESFPDRVGKEALNLVHMNRADHVVFHPPCTTCDQAEEAAGGDLPVERGALAAGSAYAEMCLAMSKGTQSFGPGLLVRGEFANRGFAEGTGPLTAGGGDGGHIRDFVNHESGIDDALVNFYIFYEAFGPAYFTRVPFKAIIEQNAGDLGFFAELLIDVAVEAVDELLGIDLGVTNPFQLPIDEPPRYSDAQTKDENAFTRYFDDIWDQVCGVTGGALSVSGISPVSLPRPYWLKGRTIGNYTPFAPGDQMTDYRSLAIVSRSPRARLQRAIFRDRTASAYAMAQSWVHNYTAFDLYTQDWLASLAPATLADNIDQVSNTIKQSPAADSFTGLTRVFDQGGANAWAAVNTH</sequence>
<dbReference type="InterPro" id="IPR028087">
    <property type="entry name" value="Tad_N"/>
</dbReference>
<dbReference type="Proteomes" id="UP000290767">
    <property type="component" value="Unassembled WGS sequence"/>
</dbReference>
<protein>
    <recommendedName>
        <fullName evidence="2">Putative Flp pilus-assembly TadG-like N-terminal domain-containing protein</fullName>
    </recommendedName>
</protein>
<organism evidence="3 4">
    <name type="scientific">Rhizobium leguminosarum</name>
    <dbReference type="NCBI Taxonomy" id="384"/>
    <lineage>
        <taxon>Bacteria</taxon>
        <taxon>Pseudomonadati</taxon>
        <taxon>Pseudomonadota</taxon>
        <taxon>Alphaproteobacteria</taxon>
        <taxon>Hyphomicrobiales</taxon>
        <taxon>Rhizobiaceae</taxon>
        <taxon>Rhizobium/Agrobacterium group</taxon>
        <taxon>Rhizobium</taxon>
    </lineage>
</organism>
<keyword evidence="1" id="KW-0472">Membrane</keyword>